<dbReference type="Proteomes" id="UP000035009">
    <property type="component" value="Unassembled WGS sequence"/>
</dbReference>
<feature type="transmembrane region" description="Helical" evidence="1">
    <location>
        <begin position="59"/>
        <end position="78"/>
    </location>
</feature>
<name>M3VD43_GORML</name>
<gene>
    <name evidence="2" type="ORF">GM1_002_01320</name>
</gene>
<evidence type="ECO:0000256" key="1">
    <source>
        <dbReference type="SAM" id="Phobius"/>
    </source>
</evidence>
<protein>
    <submittedName>
        <fullName evidence="2">Uncharacterized protein</fullName>
    </submittedName>
</protein>
<dbReference type="OrthoDB" id="4465106at2"/>
<keyword evidence="1" id="KW-0472">Membrane</keyword>
<evidence type="ECO:0000313" key="3">
    <source>
        <dbReference type="Proteomes" id="UP000035009"/>
    </source>
</evidence>
<proteinExistence type="predicted"/>
<sequence length="359" mass="37560">MTDLTSISTAIDGLIRQAPRRDASTLMGMQRGWAVAVAALIWTVFVVIGLVAGGVTNPALFLLAMTALLAGVGGVLLAPGDPMEWWATIPTVLAPTAAVVIAMPGLVERPPMAYGVLTGGGVVITAFTTVRGRMGAAWAGYVLSAAVGVGLDRYVEPNPAVVAAIGPNLAVMLMATVFAAILRPRARAVYALREQTVRESAAKAAEEAAVAVRVQQFERLDSQARPLLDQIARGGALDEETLRRCLLVEAQLRDLIRAPTFDDSTTADAVWSARSKDVRVLLLDDGGVDRREIDAAAGAVRRLLIGVLAGAEPGAEVTARILPPGRQDFATVVVATGDRVERFAVDASGDVVSAARRPA</sequence>
<dbReference type="AlphaFoldDB" id="M3VD43"/>
<keyword evidence="1" id="KW-1133">Transmembrane helix</keyword>
<dbReference type="RefSeq" id="WP_008375979.1">
    <property type="nucleotide sequence ID" value="NZ_BAOP01000002.1"/>
</dbReference>
<feature type="transmembrane region" description="Helical" evidence="1">
    <location>
        <begin position="137"/>
        <end position="155"/>
    </location>
</feature>
<feature type="transmembrane region" description="Helical" evidence="1">
    <location>
        <begin position="33"/>
        <end position="53"/>
    </location>
</feature>
<feature type="transmembrane region" description="Helical" evidence="1">
    <location>
        <begin position="85"/>
        <end position="106"/>
    </location>
</feature>
<dbReference type="STRING" id="410332.SAMN04488550_3547"/>
<accession>M3VD43</accession>
<dbReference type="EMBL" id="BAOP01000002">
    <property type="protein sequence ID" value="GAC78154.1"/>
    <property type="molecule type" value="Genomic_DNA"/>
</dbReference>
<organism evidence="2 3">
    <name type="scientific">Gordonia malaquae NBRC 108250</name>
    <dbReference type="NCBI Taxonomy" id="1223542"/>
    <lineage>
        <taxon>Bacteria</taxon>
        <taxon>Bacillati</taxon>
        <taxon>Actinomycetota</taxon>
        <taxon>Actinomycetes</taxon>
        <taxon>Mycobacteriales</taxon>
        <taxon>Gordoniaceae</taxon>
        <taxon>Gordonia</taxon>
    </lineage>
</organism>
<comment type="caution">
    <text evidence="2">The sequence shown here is derived from an EMBL/GenBank/DDBJ whole genome shotgun (WGS) entry which is preliminary data.</text>
</comment>
<reference evidence="2 3" key="1">
    <citation type="submission" date="2013-02" db="EMBL/GenBank/DDBJ databases">
        <title>Whole genome shotgun sequence of Gordonia malaquae NBRC 108250.</title>
        <authorList>
            <person name="Yoshida I."/>
            <person name="Hosoyama A."/>
            <person name="Tsuchikane K."/>
            <person name="Ando Y."/>
            <person name="Baba S."/>
            <person name="Ohji S."/>
            <person name="Hamada M."/>
            <person name="Tamura T."/>
            <person name="Yamazoe A."/>
            <person name="Yamazaki S."/>
            <person name="Fujita N."/>
        </authorList>
    </citation>
    <scope>NUCLEOTIDE SEQUENCE [LARGE SCALE GENOMIC DNA]</scope>
    <source>
        <strain evidence="2 3">NBRC 108250</strain>
    </source>
</reference>
<feature type="transmembrane region" description="Helical" evidence="1">
    <location>
        <begin position="161"/>
        <end position="182"/>
    </location>
</feature>
<keyword evidence="1" id="KW-0812">Transmembrane</keyword>
<feature type="transmembrane region" description="Helical" evidence="1">
    <location>
        <begin position="112"/>
        <end position="130"/>
    </location>
</feature>
<keyword evidence="3" id="KW-1185">Reference proteome</keyword>
<evidence type="ECO:0000313" key="2">
    <source>
        <dbReference type="EMBL" id="GAC78154.1"/>
    </source>
</evidence>
<dbReference type="eggNOG" id="COG3850">
    <property type="taxonomic scope" value="Bacteria"/>
</dbReference>